<reference evidence="1 3" key="2">
    <citation type="submission" date="2022-01" db="EMBL/GenBank/DDBJ databases">
        <title>VMRC isolate genome collection.</title>
        <authorList>
            <person name="France M."/>
            <person name="Rutt L."/>
            <person name="Humphrys M."/>
            <person name="Ravel J."/>
        </authorList>
    </citation>
    <scope>NUCLEOTIDE SEQUENCE [LARGE SCALE GENOMIC DNA]</scope>
    <source>
        <strain evidence="1 3">C0172B4</strain>
    </source>
</reference>
<dbReference type="GO" id="GO:0016757">
    <property type="term" value="F:glycosyltransferase activity"/>
    <property type="evidence" value="ECO:0007669"/>
    <property type="project" value="InterPro"/>
</dbReference>
<dbReference type="Gene3D" id="3.90.550.20">
    <property type="match status" value="1"/>
</dbReference>
<accession>A0AAW5WY81</accession>
<comment type="caution">
    <text evidence="2">The sequence shown here is derived from an EMBL/GenBank/DDBJ whole genome shotgun (WGS) entry which is preliminary data.</text>
</comment>
<dbReference type="AlphaFoldDB" id="A0AAW5WY81"/>
<evidence type="ECO:0000313" key="4">
    <source>
        <dbReference type="Proteomes" id="UP001211566"/>
    </source>
</evidence>
<dbReference type="Proteomes" id="UP001211566">
    <property type="component" value="Unassembled WGS sequence"/>
</dbReference>
<dbReference type="Pfam" id="PF05704">
    <property type="entry name" value="Caps_synth"/>
    <property type="match status" value="1"/>
</dbReference>
<dbReference type="InterPro" id="IPR008441">
    <property type="entry name" value="AfumC-like_glycosyl_Trfase"/>
</dbReference>
<organism evidence="2 4">
    <name type="scientific">Lactobacillus mulieris</name>
    <dbReference type="NCBI Taxonomy" id="2508708"/>
    <lineage>
        <taxon>Bacteria</taxon>
        <taxon>Bacillati</taxon>
        <taxon>Bacillota</taxon>
        <taxon>Bacilli</taxon>
        <taxon>Lactobacillales</taxon>
        <taxon>Lactobacillaceae</taxon>
        <taxon>Lactobacillus</taxon>
    </lineage>
</organism>
<dbReference type="RefSeq" id="WP_269254013.1">
    <property type="nucleotide sequence ID" value="NZ_JAKHFJ010000006.1"/>
</dbReference>
<dbReference type="Proteomes" id="UP001211420">
    <property type="component" value="Unassembled WGS sequence"/>
</dbReference>
<gene>
    <name evidence="1" type="ORF">L2772_05545</name>
    <name evidence="2" type="ORF">L2Z99_05340</name>
</gene>
<sequence length="276" mass="33064">MMGWIGSNFNKYRSKKIQEQLTPLFEYTLSSFREEKKSAKNQYLNNTIWFFWWQGEDKLTPLSSKCYASIIRNKGHRKVVLISKKNISEYIKLPKYIYYKLENQQISVTHFSDIVRFGLLEKYGGLWVDATIYVTDNLDKFKTDKFIFCSGYPVDRHFNVALGRWTSFFIGGPPKSKIFKFMKEFYLVYWKNNNQIIDYFMLDYALNFGFDHNLSEFQSLSQKYENIAPNMFKLQPLLNKTFDEKVWEKIQKDNSIFKLSNRKKIKLNKKSFYSVL</sequence>
<dbReference type="EMBL" id="JAKHPW010000005">
    <property type="protein sequence ID" value="MCZ3622331.1"/>
    <property type="molecule type" value="Genomic_DNA"/>
</dbReference>
<proteinExistence type="predicted"/>
<dbReference type="SUPFAM" id="SSF53448">
    <property type="entry name" value="Nucleotide-diphospho-sugar transferases"/>
    <property type="match status" value="1"/>
</dbReference>
<dbReference type="EMBL" id="JAKHEY010000006">
    <property type="protein sequence ID" value="MCZ9678506.1"/>
    <property type="molecule type" value="Genomic_DNA"/>
</dbReference>
<protein>
    <submittedName>
        <fullName evidence="2">Capsular polysaccharide synthesis protein</fullName>
    </submittedName>
</protein>
<evidence type="ECO:0000313" key="2">
    <source>
        <dbReference type="EMBL" id="MCZ9678506.1"/>
    </source>
</evidence>
<evidence type="ECO:0000313" key="3">
    <source>
        <dbReference type="Proteomes" id="UP001211420"/>
    </source>
</evidence>
<dbReference type="InterPro" id="IPR029044">
    <property type="entry name" value="Nucleotide-diphossugar_trans"/>
</dbReference>
<reference evidence="2" key="1">
    <citation type="submission" date="2022-01" db="EMBL/GenBank/DDBJ databases">
        <title>STING isolate genome collection.</title>
        <authorList>
            <person name="France M."/>
            <person name="Rutt L."/>
            <person name="Humphrys M."/>
            <person name="Ravel J."/>
        </authorList>
    </citation>
    <scope>NUCLEOTIDE SEQUENCE</scope>
    <source>
        <strain evidence="2">C0081E5</strain>
    </source>
</reference>
<keyword evidence="3" id="KW-1185">Reference proteome</keyword>
<name>A0AAW5WY81_9LACO</name>
<evidence type="ECO:0000313" key="1">
    <source>
        <dbReference type="EMBL" id="MCZ3622331.1"/>
    </source>
</evidence>